<feature type="domain" description="J" evidence="8">
    <location>
        <begin position="29"/>
        <end position="91"/>
    </location>
</feature>
<dbReference type="InterPro" id="IPR052842">
    <property type="entry name" value="ER_Co-chaperone"/>
</dbReference>
<proteinExistence type="predicted"/>
<dbReference type="SUPFAM" id="SSF46565">
    <property type="entry name" value="Chaperone J-domain"/>
    <property type="match status" value="1"/>
</dbReference>
<keyword evidence="7" id="KW-1133">Transmembrane helix</keyword>
<dbReference type="InterPro" id="IPR036869">
    <property type="entry name" value="J_dom_sf"/>
</dbReference>
<evidence type="ECO:0000256" key="7">
    <source>
        <dbReference type="SAM" id="Phobius"/>
    </source>
</evidence>
<dbReference type="AlphaFoldDB" id="B6AJV6"/>
<comment type="subcellular location">
    <subcellularLocation>
        <location evidence="1">Endoplasmic reticulum membrane</location>
        <topology evidence="1">Single-pass type IV membrane protein</topology>
    </subcellularLocation>
</comment>
<comment type="function">
    <text evidence="5">Plays an important role in regulating the size of autophagosomes during the formation process.</text>
</comment>
<dbReference type="InterPro" id="IPR018253">
    <property type="entry name" value="DnaJ_domain_CS"/>
</dbReference>
<evidence type="ECO:0000256" key="5">
    <source>
        <dbReference type="ARBA" id="ARBA00035002"/>
    </source>
</evidence>
<organism evidence="10 11">
    <name type="scientific">Cryptosporidium muris (strain RN66)</name>
    <dbReference type="NCBI Taxonomy" id="441375"/>
    <lineage>
        <taxon>Eukaryota</taxon>
        <taxon>Sar</taxon>
        <taxon>Alveolata</taxon>
        <taxon>Apicomplexa</taxon>
        <taxon>Conoidasida</taxon>
        <taxon>Coccidia</taxon>
        <taxon>Eucoccidiorida</taxon>
        <taxon>Eimeriorina</taxon>
        <taxon>Cryptosporidiidae</taxon>
        <taxon>Cryptosporidium</taxon>
    </lineage>
</organism>
<dbReference type="InterPro" id="IPR001623">
    <property type="entry name" value="DnaJ_domain"/>
</dbReference>
<keyword evidence="11" id="KW-1185">Reference proteome</keyword>
<gene>
    <name evidence="10" type="ORF">CMU_003270</name>
</gene>
<dbReference type="eggNOG" id="KOG0714">
    <property type="taxonomic scope" value="Eukaryota"/>
</dbReference>
<dbReference type="OMA" id="FFISYND"/>
<dbReference type="GO" id="GO:0006914">
    <property type="term" value="P:autophagy"/>
    <property type="evidence" value="ECO:0007669"/>
    <property type="project" value="UniProtKB-KW"/>
</dbReference>
<dbReference type="InterPro" id="IPR017937">
    <property type="entry name" value="Thioredoxin_CS"/>
</dbReference>
<dbReference type="Pfam" id="PF00226">
    <property type="entry name" value="DnaJ"/>
    <property type="match status" value="1"/>
</dbReference>
<dbReference type="InterPro" id="IPR013766">
    <property type="entry name" value="Thioredoxin_domain"/>
</dbReference>
<dbReference type="VEuPathDB" id="CryptoDB:CMU_003270"/>
<dbReference type="InterPro" id="IPR036249">
    <property type="entry name" value="Thioredoxin-like_sf"/>
</dbReference>
<keyword evidence="7" id="KW-0812">Transmembrane</keyword>
<evidence type="ECO:0000256" key="2">
    <source>
        <dbReference type="ARBA" id="ARBA00020920"/>
    </source>
</evidence>
<dbReference type="PROSITE" id="PS51352">
    <property type="entry name" value="THIOREDOXIN_2"/>
    <property type="match status" value="1"/>
</dbReference>
<evidence type="ECO:0000256" key="3">
    <source>
        <dbReference type="ARBA" id="ARBA00020921"/>
    </source>
</evidence>
<accession>B6AJV6</accession>
<reference evidence="10" key="1">
    <citation type="submission" date="2008-06" db="EMBL/GenBank/DDBJ databases">
        <authorList>
            <person name="Lorenzi H."/>
            <person name="Inman J."/>
            <person name="Miller J."/>
            <person name="Schobel S."/>
            <person name="Amedeo P."/>
            <person name="Caler E.V."/>
            <person name="da Silva J."/>
        </authorList>
    </citation>
    <scope>NUCLEOTIDE SEQUENCE [LARGE SCALE GENOMIC DNA]</scope>
    <source>
        <strain evidence="10">RN66</strain>
    </source>
</reference>
<dbReference type="PANTHER" id="PTHR45184:SF2">
    <property type="entry name" value="CHROMOSOME UNDETERMINED SCAFFOLD_102, WHOLE GENOME SHOTGUN SEQUENCE"/>
    <property type="match status" value="1"/>
</dbReference>
<dbReference type="Gene3D" id="3.40.30.10">
    <property type="entry name" value="Glutaredoxin"/>
    <property type="match status" value="2"/>
</dbReference>
<dbReference type="Proteomes" id="UP000001460">
    <property type="component" value="Unassembled WGS sequence"/>
</dbReference>
<evidence type="ECO:0000256" key="1">
    <source>
        <dbReference type="ARBA" id="ARBA00004163"/>
    </source>
</evidence>
<dbReference type="PROSITE" id="PS00194">
    <property type="entry name" value="THIOREDOXIN_1"/>
    <property type="match status" value="1"/>
</dbReference>
<keyword evidence="4" id="KW-0072">Autophagy</keyword>
<dbReference type="PANTHER" id="PTHR45184">
    <property type="entry name" value="DNAJ PROTEIN ERDJ3A"/>
    <property type="match status" value="1"/>
</dbReference>
<dbReference type="OrthoDB" id="445556at2759"/>
<dbReference type="PRINTS" id="PR00625">
    <property type="entry name" value="JDOMAIN"/>
</dbReference>
<dbReference type="Pfam" id="PF00085">
    <property type="entry name" value="Thioredoxin"/>
    <property type="match status" value="1"/>
</dbReference>
<keyword evidence="7" id="KW-0472">Membrane</keyword>
<dbReference type="GO" id="GO:0005789">
    <property type="term" value="C:endoplasmic reticulum membrane"/>
    <property type="evidence" value="ECO:0007669"/>
    <property type="project" value="UniProtKB-SubCell"/>
</dbReference>
<dbReference type="PROSITE" id="PS00636">
    <property type="entry name" value="DNAJ_1"/>
    <property type="match status" value="1"/>
</dbReference>
<evidence type="ECO:0000259" key="9">
    <source>
        <dbReference type="PROSITE" id="PS51352"/>
    </source>
</evidence>
<name>B6AJV6_CRYMR</name>
<dbReference type="CDD" id="cd02961">
    <property type="entry name" value="PDI_a_family"/>
    <property type="match status" value="1"/>
</dbReference>
<protein>
    <recommendedName>
        <fullName evidence="2">DnaJ homolog subfamily C member 10</fullName>
    </recommendedName>
    <alternativeName>
        <fullName evidence="3">DnaJ homolog subfamily C member 16</fullName>
    </alternativeName>
    <alternativeName>
        <fullName evidence="6">Endoplasmic reticulum DNA J domain-containing protein 8</fullName>
    </alternativeName>
</protein>
<evidence type="ECO:0000259" key="8">
    <source>
        <dbReference type="PROSITE" id="PS50076"/>
    </source>
</evidence>
<dbReference type="SMART" id="SM00271">
    <property type="entry name" value="DnaJ"/>
    <property type="match status" value="1"/>
</dbReference>
<evidence type="ECO:0000256" key="6">
    <source>
        <dbReference type="ARBA" id="ARBA00035043"/>
    </source>
</evidence>
<dbReference type="SUPFAM" id="SSF52833">
    <property type="entry name" value="Thioredoxin-like"/>
    <property type="match status" value="1"/>
</dbReference>
<dbReference type="Gene3D" id="1.10.287.110">
    <property type="entry name" value="DnaJ domain"/>
    <property type="match status" value="1"/>
</dbReference>
<dbReference type="GeneID" id="6997995"/>
<dbReference type="CDD" id="cd06257">
    <property type="entry name" value="DnaJ"/>
    <property type="match status" value="1"/>
</dbReference>
<feature type="transmembrane region" description="Helical" evidence="7">
    <location>
        <begin position="6"/>
        <end position="25"/>
    </location>
</feature>
<evidence type="ECO:0000313" key="10">
    <source>
        <dbReference type="EMBL" id="EEA08497.1"/>
    </source>
</evidence>
<dbReference type="EMBL" id="DS989740">
    <property type="protein sequence ID" value="EEA08497.1"/>
    <property type="molecule type" value="Genomic_DNA"/>
</dbReference>
<evidence type="ECO:0000256" key="4">
    <source>
        <dbReference type="ARBA" id="ARBA00023006"/>
    </source>
</evidence>
<dbReference type="PROSITE" id="PS50076">
    <property type="entry name" value="DNAJ_2"/>
    <property type="match status" value="1"/>
</dbReference>
<dbReference type="eggNOG" id="KOG0191">
    <property type="taxonomic scope" value="Eukaryota"/>
</dbReference>
<evidence type="ECO:0000313" key="11">
    <source>
        <dbReference type="Proteomes" id="UP000001460"/>
    </source>
</evidence>
<dbReference type="STRING" id="441375.B6AJV6"/>
<feature type="domain" description="Thioredoxin" evidence="9">
    <location>
        <begin position="172"/>
        <end position="286"/>
    </location>
</feature>
<sequence length="579" mass="67078">MLGFKIHYLLLTLIYIAIFFILPCLSGKDYYKILGVPRNANDATIKKAYRKLSLKYHPDKNPDAKDKFMEVANAYEVLSDPNLRQKYDKFGEEGLKSDGASAGGFNDFSGFGGFGGFGGFNNFGGFKFQSGGNTFHFGGGQFKFSNDHQGNTQFNNQYRQQYNGYTNSQNLYTNSQYISEYSSSSDIKEKLKSYEWILIINFYRPGCGPCKELVNIYNNIAKVMNSYGIEFLAINCDNNYQICQSYNIKQYPYISMFIKENHNEIIYKGDLFTESSIGNWITNQIPDYSIKLLSKNQSINWLKFNSNLPKAVLFTKKNTSSPLLKKIAKDFKDRLSLATILTDSHWIDEIFLSTPQMKNSKPINPPFILSVEEYEDNIVYGEWIQINTISYDVITLTLSRLVGSFRAKQKIKSSQIKRQINEFTYYNYINGECNHLDSQFCVLWIVNQKPPIRNIQLEDIAFKYRNDPIKFFWIYAIQNGINDHFLKIFNCDYSHNSCIIIYRPKRRKFKIFNDILNVNEYIDGLLDGSNILNSNIKGDIPIPLNIRPNIKYTDLDKYDHIDDDDDIDDDDIRGVKEEL</sequence>
<dbReference type="RefSeq" id="XP_002142846.1">
    <property type="nucleotide sequence ID" value="XM_002142810.1"/>
</dbReference>